<organism evidence="2">
    <name type="scientific">freshwater metagenome</name>
    <dbReference type="NCBI Taxonomy" id="449393"/>
    <lineage>
        <taxon>unclassified sequences</taxon>
        <taxon>metagenomes</taxon>
        <taxon>ecological metagenomes</taxon>
    </lineage>
</organism>
<gene>
    <name evidence="2" type="ORF">UFOPK3772_03391</name>
</gene>
<name>A0A6J7LUZ9_9ZZZZ</name>
<protein>
    <submittedName>
        <fullName evidence="2">Unannotated protein</fullName>
    </submittedName>
</protein>
<reference evidence="2" key="1">
    <citation type="submission" date="2020-05" db="EMBL/GenBank/DDBJ databases">
        <authorList>
            <person name="Chiriac C."/>
            <person name="Salcher M."/>
            <person name="Ghai R."/>
            <person name="Kavagutti S V."/>
        </authorList>
    </citation>
    <scope>NUCLEOTIDE SEQUENCE</scope>
</reference>
<dbReference type="AlphaFoldDB" id="A0A6J7LUZ9"/>
<evidence type="ECO:0000259" key="1">
    <source>
        <dbReference type="Pfam" id="PF26572"/>
    </source>
</evidence>
<accession>A0A6J7LUZ9</accession>
<dbReference type="Pfam" id="PF26572">
    <property type="entry name" value="DUF8185"/>
    <property type="match status" value="1"/>
</dbReference>
<dbReference type="EMBL" id="CAFBNE010000198">
    <property type="protein sequence ID" value="CAB4971195.1"/>
    <property type="molecule type" value="Genomic_DNA"/>
</dbReference>
<proteinExistence type="predicted"/>
<evidence type="ECO:0000313" key="2">
    <source>
        <dbReference type="EMBL" id="CAB4971195.1"/>
    </source>
</evidence>
<sequence length="225" mass="23919">MSESRIDLGPEEMRSLLAVTRRQFIWDARLPVRLVSTTSALGIYSAPPLNVLAFFAVPAVVSSPDGTPLDLVVTISSLVSELESASASSRPLELERLAAASVPVTSAMSVAHLPPSDGWQVPIAGVASDLTALVAEAVAEFTARTAGLSETGQQSIADEIWERTAWAALPMRVLHASKRLGMLGNDSSRVSAATSGPWKRFTTQRGSIFTRPASTSPKARLRLII</sequence>
<dbReference type="InterPro" id="IPR058498">
    <property type="entry name" value="DUF8185"/>
</dbReference>
<feature type="domain" description="DUF8185" evidence="1">
    <location>
        <begin position="114"/>
        <end position="213"/>
    </location>
</feature>